<dbReference type="EMBL" id="SZYD01000011">
    <property type="protein sequence ID" value="KAD4887954.1"/>
    <property type="molecule type" value="Genomic_DNA"/>
</dbReference>
<dbReference type="AlphaFoldDB" id="A0A5N6NGB1"/>
<dbReference type="Proteomes" id="UP000326396">
    <property type="component" value="Linkage Group LG19"/>
</dbReference>
<feature type="region of interest" description="Disordered" evidence="1">
    <location>
        <begin position="70"/>
        <end position="95"/>
    </location>
</feature>
<dbReference type="OrthoDB" id="1655189at2759"/>
<reference evidence="2 3" key="1">
    <citation type="submission" date="2019-05" db="EMBL/GenBank/DDBJ databases">
        <title>Mikania micrantha, genome provides insights into the molecular mechanism of rapid growth.</title>
        <authorList>
            <person name="Liu B."/>
        </authorList>
    </citation>
    <scope>NUCLEOTIDE SEQUENCE [LARGE SCALE GENOMIC DNA]</scope>
    <source>
        <strain evidence="2">NLD-2019</strain>
        <tissue evidence="2">Leaf</tissue>
    </source>
</reference>
<organism evidence="2 3">
    <name type="scientific">Mikania micrantha</name>
    <name type="common">bitter vine</name>
    <dbReference type="NCBI Taxonomy" id="192012"/>
    <lineage>
        <taxon>Eukaryota</taxon>
        <taxon>Viridiplantae</taxon>
        <taxon>Streptophyta</taxon>
        <taxon>Embryophyta</taxon>
        <taxon>Tracheophyta</taxon>
        <taxon>Spermatophyta</taxon>
        <taxon>Magnoliopsida</taxon>
        <taxon>eudicotyledons</taxon>
        <taxon>Gunneridae</taxon>
        <taxon>Pentapetalae</taxon>
        <taxon>asterids</taxon>
        <taxon>campanulids</taxon>
        <taxon>Asterales</taxon>
        <taxon>Asteraceae</taxon>
        <taxon>Asteroideae</taxon>
        <taxon>Heliantheae alliance</taxon>
        <taxon>Eupatorieae</taxon>
        <taxon>Mikania</taxon>
    </lineage>
</organism>
<accession>A0A5N6NGB1</accession>
<proteinExistence type="predicted"/>
<protein>
    <submittedName>
        <fullName evidence="2">Uncharacterized protein</fullName>
    </submittedName>
</protein>
<name>A0A5N6NGB1_9ASTR</name>
<evidence type="ECO:0000256" key="1">
    <source>
        <dbReference type="SAM" id="MobiDB-lite"/>
    </source>
</evidence>
<sequence>MKMSSPSSDLKVFSKINIVAALLFLLLLSTGFSRKVTTTDDDGFAMPPSPFEEGGGKYLYREMIELDYEDAGPNKNRSGFMLPDPDADGPAPQPT</sequence>
<evidence type="ECO:0000313" key="3">
    <source>
        <dbReference type="Proteomes" id="UP000326396"/>
    </source>
</evidence>
<evidence type="ECO:0000313" key="2">
    <source>
        <dbReference type="EMBL" id="KAD4887954.1"/>
    </source>
</evidence>
<comment type="caution">
    <text evidence="2">The sequence shown here is derived from an EMBL/GenBank/DDBJ whole genome shotgun (WGS) entry which is preliminary data.</text>
</comment>
<gene>
    <name evidence="2" type="ORF">E3N88_20027</name>
</gene>
<keyword evidence="3" id="KW-1185">Reference proteome</keyword>